<protein>
    <submittedName>
        <fullName evidence="1">Uncharacterized protein</fullName>
    </submittedName>
</protein>
<proteinExistence type="predicted"/>
<reference evidence="1" key="1">
    <citation type="submission" date="2021-06" db="EMBL/GenBank/DDBJ databases">
        <title>Comparative genomics, transcriptomics and evolutionary studies reveal genomic signatures of adaptation to plant cell wall in hemibiotrophic fungi.</title>
        <authorList>
            <consortium name="DOE Joint Genome Institute"/>
            <person name="Baroncelli R."/>
            <person name="Diaz J.F."/>
            <person name="Benocci T."/>
            <person name="Peng M."/>
            <person name="Battaglia E."/>
            <person name="Haridas S."/>
            <person name="Andreopoulos W."/>
            <person name="Labutti K."/>
            <person name="Pangilinan J."/>
            <person name="Floch G.L."/>
            <person name="Makela M.R."/>
            <person name="Henrissat B."/>
            <person name="Grigoriev I.V."/>
            <person name="Crouch J.A."/>
            <person name="De Vries R.P."/>
            <person name="Sukno S.A."/>
            <person name="Thon M.R."/>
        </authorList>
    </citation>
    <scope>NUCLEOTIDE SEQUENCE</scope>
    <source>
        <strain evidence="1">MAFF235873</strain>
    </source>
</reference>
<organism evidence="1 2">
    <name type="scientific">Colletotrichum zoysiae</name>
    <dbReference type="NCBI Taxonomy" id="1216348"/>
    <lineage>
        <taxon>Eukaryota</taxon>
        <taxon>Fungi</taxon>
        <taxon>Dikarya</taxon>
        <taxon>Ascomycota</taxon>
        <taxon>Pezizomycotina</taxon>
        <taxon>Sordariomycetes</taxon>
        <taxon>Hypocreomycetidae</taxon>
        <taxon>Glomerellales</taxon>
        <taxon>Glomerellaceae</taxon>
        <taxon>Colletotrichum</taxon>
        <taxon>Colletotrichum graminicola species complex</taxon>
    </lineage>
</organism>
<dbReference type="EMBL" id="MU842813">
    <property type="protein sequence ID" value="KAK2034655.1"/>
    <property type="molecule type" value="Genomic_DNA"/>
</dbReference>
<dbReference type="Proteomes" id="UP001232148">
    <property type="component" value="Unassembled WGS sequence"/>
</dbReference>
<keyword evidence="2" id="KW-1185">Reference proteome</keyword>
<evidence type="ECO:0000313" key="2">
    <source>
        <dbReference type="Proteomes" id="UP001232148"/>
    </source>
</evidence>
<dbReference type="AlphaFoldDB" id="A0AAD9HSV9"/>
<comment type="caution">
    <text evidence="1">The sequence shown here is derived from an EMBL/GenBank/DDBJ whole genome shotgun (WGS) entry which is preliminary data.</text>
</comment>
<sequence length="162" mass="17964">MLNEPSSQVVRELASLKRPPPFVGPCARPCACLISHEKGGGGSGAWVRRYDTEFSDDLALEHLAGALLICGRPYLCCQRDEVDRESADACSPSKQNYVAEELPWRCYAVPMAAQRRLEDCDTCCTQNMQVLACHCLSLSYFGRLVLLSFLRISSSRQVADLM</sequence>
<name>A0AAD9HSV9_9PEZI</name>
<gene>
    <name evidence="1" type="ORF">LX32DRAFT_372705</name>
</gene>
<accession>A0AAD9HSV9</accession>
<evidence type="ECO:0000313" key="1">
    <source>
        <dbReference type="EMBL" id="KAK2034655.1"/>
    </source>
</evidence>